<evidence type="ECO:0000313" key="3">
    <source>
        <dbReference type="Proteomes" id="UP001597287"/>
    </source>
</evidence>
<organism evidence="2 3">
    <name type="scientific">Delftia deserti</name>
    <dbReference type="NCBI Taxonomy" id="1651218"/>
    <lineage>
        <taxon>Bacteria</taxon>
        <taxon>Pseudomonadati</taxon>
        <taxon>Pseudomonadota</taxon>
        <taxon>Betaproteobacteria</taxon>
        <taxon>Burkholderiales</taxon>
        <taxon>Comamonadaceae</taxon>
        <taxon>Delftia</taxon>
    </lineage>
</organism>
<feature type="non-terminal residue" evidence="2">
    <location>
        <position position="89"/>
    </location>
</feature>
<proteinExistence type="predicted"/>
<dbReference type="EMBL" id="JBHUIG010000003">
    <property type="protein sequence ID" value="MFD2317654.1"/>
    <property type="molecule type" value="Genomic_DNA"/>
</dbReference>
<dbReference type="RefSeq" id="WP_386849592.1">
    <property type="nucleotide sequence ID" value="NZ_JBHUIG010000003.1"/>
</dbReference>
<reference evidence="3" key="1">
    <citation type="journal article" date="2019" name="Int. J. Syst. Evol. Microbiol.">
        <title>The Global Catalogue of Microorganisms (GCM) 10K type strain sequencing project: providing services to taxonomists for standard genome sequencing and annotation.</title>
        <authorList>
            <consortium name="The Broad Institute Genomics Platform"/>
            <consortium name="The Broad Institute Genome Sequencing Center for Infectious Disease"/>
            <person name="Wu L."/>
            <person name="Ma J."/>
        </authorList>
    </citation>
    <scope>NUCLEOTIDE SEQUENCE [LARGE SCALE GENOMIC DNA]</scope>
    <source>
        <strain evidence="3">CCUG 62793</strain>
    </source>
</reference>
<sequence length="89" mass="9055">MKKLDQHYVWVGVLSLLAMQWLKPTDKSKDKAINQAGRVMSLCSPVMVAAQVGVQAGAPVATLVGVQAATLGAVQVVTLAAALGAALGA</sequence>
<gene>
    <name evidence="2" type="ORF">ACFSPV_02995</name>
</gene>
<comment type="caution">
    <text evidence="2">The sequence shown here is derived from an EMBL/GenBank/DDBJ whole genome shotgun (WGS) entry which is preliminary data.</text>
</comment>
<evidence type="ECO:0000313" key="2">
    <source>
        <dbReference type="EMBL" id="MFD2317654.1"/>
    </source>
</evidence>
<protein>
    <submittedName>
        <fullName evidence="2">Uncharacterized protein</fullName>
    </submittedName>
</protein>
<name>A0ABW5ELB7_9BURK</name>
<feature type="transmembrane region" description="Helical" evidence="1">
    <location>
        <begin position="6"/>
        <end position="22"/>
    </location>
</feature>
<keyword evidence="3" id="KW-1185">Reference proteome</keyword>
<keyword evidence="1" id="KW-0472">Membrane</keyword>
<evidence type="ECO:0000256" key="1">
    <source>
        <dbReference type="SAM" id="Phobius"/>
    </source>
</evidence>
<keyword evidence="1" id="KW-1133">Transmembrane helix</keyword>
<keyword evidence="1" id="KW-0812">Transmembrane</keyword>
<accession>A0ABW5ELB7</accession>
<dbReference type="Proteomes" id="UP001597287">
    <property type="component" value="Unassembled WGS sequence"/>
</dbReference>